<dbReference type="EMBL" id="CAAALY010036262">
    <property type="protein sequence ID" value="VEL18272.1"/>
    <property type="molecule type" value="Genomic_DNA"/>
</dbReference>
<sequence length="156" mass="17075">MLTTTGSGPAHDSSVVMLLMMLMRSGVLEARASGCQAALVGLLLSLAVLPSGVELHRLQMPSLGLGGANLTVKWTTSPAHWSLIDREKDFIRSASLPRRPEDHGNGDDEDKQRFINKSDQMQGQLSGEETDIVMEDPRDPYSGDPRYQNRTGKNLE</sequence>
<gene>
    <name evidence="2" type="ORF">PXEA_LOCUS11712</name>
</gene>
<reference evidence="2" key="1">
    <citation type="submission" date="2018-11" db="EMBL/GenBank/DDBJ databases">
        <authorList>
            <consortium name="Pathogen Informatics"/>
        </authorList>
    </citation>
    <scope>NUCLEOTIDE SEQUENCE</scope>
</reference>
<accession>A0A448WRD6</accession>
<protein>
    <submittedName>
        <fullName evidence="2">Uncharacterized protein</fullName>
    </submittedName>
</protein>
<feature type="compositionally biased region" description="Polar residues" evidence="1">
    <location>
        <begin position="115"/>
        <end position="127"/>
    </location>
</feature>
<dbReference type="Proteomes" id="UP000784294">
    <property type="component" value="Unassembled WGS sequence"/>
</dbReference>
<feature type="compositionally biased region" description="Basic and acidic residues" evidence="1">
    <location>
        <begin position="98"/>
        <end position="113"/>
    </location>
</feature>
<keyword evidence="3" id="KW-1185">Reference proteome</keyword>
<feature type="region of interest" description="Disordered" evidence="1">
    <location>
        <begin position="94"/>
        <end position="156"/>
    </location>
</feature>
<dbReference type="AlphaFoldDB" id="A0A448WRD6"/>
<organism evidence="2 3">
    <name type="scientific">Protopolystoma xenopodis</name>
    <dbReference type="NCBI Taxonomy" id="117903"/>
    <lineage>
        <taxon>Eukaryota</taxon>
        <taxon>Metazoa</taxon>
        <taxon>Spiralia</taxon>
        <taxon>Lophotrochozoa</taxon>
        <taxon>Platyhelminthes</taxon>
        <taxon>Monogenea</taxon>
        <taxon>Polyopisthocotylea</taxon>
        <taxon>Polystomatidea</taxon>
        <taxon>Polystomatidae</taxon>
        <taxon>Protopolystoma</taxon>
    </lineage>
</organism>
<comment type="caution">
    <text evidence="2">The sequence shown here is derived from an EMBL/GenBank/DDBJ whole genome shotgun (WGS) entry which is preliminary data.</text>
</comment>
<name>A0A448WRD6_9PLAT</name>
<evidence type="ECO:0000256" key="1">
    <source>
        <dbReference type="SAM" id="MobiDB-lite"/>
    </source>
</evidence>
<evidence type="ECO:0000313" key="2">
    <source>
        <dbReference type="EMBL" id="VEL18272.1"/>
    </source>
</evidence>
<proteinExistence type="predicted"/>
<evidence type="ECO:0000313" key="3">
    <source>
        <dbReference type="Proteomes" id="UP000784294"/>
    </source>
</evidence>